<sequence>MVIRHDGLFCCVCGQQNQSGRSVGE</sequence>
<proteinExistence type="predicted"/>
<evidence type="ECO:0000313" key="2">
    <source>
        <dbReference type="Proteomes" id="UP000295509"/>
    </source>
</evidence>
<comment type="caution">
    <text evidence="1">The sequence shown here is derived from an EMBL/GenBank/DDBJ whole genome shotgun (WGS) entry which is preliminary data.</text>
</comment>
<protein>
    <submittedName>
        <fullName evidence="1">Uncharacterized protein</fullName>
    </submittedName>
</protein>
<reference evidence="1 2" key="1">
    <citation type="submission" date="2019-03" db="EMBL/GenBank/DDBJ databases">
        <title>Genomic Encyclopedia of Type Strains, Phase III (KMG-III): the genomes of soil and plant-associated and newly described type strains.</title>
        <authorList>
            <person name="Whitman W."/>
        </authorList>
    </citation>
    <scope>NUCLEOTIDE SEQUENCE [LARGE SCALE GENOMIC DNA]</scope>
    <source>
        <strain evidence="1 2">LMG 29544</strain>
    </source>
</reference>
<name>A0A4R8KNN6_9BURK</name>
<accession>A0A4R8KNN6</accession>
<gene>
    <name evidence="1" type="ORF">BX592_1596</name>
</gene>
<organism evidence="1 2">
    <name type="scientific">Paraburkholderia rhizosphaerae</name>
    <dbReference type="NCBI Taxonomy" id="480658"/>
    <lineage>
        <taxon>Bacteria</taxon>
        <taxon>Pseudomonadati</taxon>
        <taxon>Pseudomonadota</taxon>
        <taxon>Betaproteobacteria</taxon>
        <taxon>Burkholderiales</taxon>
        <taxon>Burkholderiaceae</taxon>
        <taxon>Paraburkholderia</taxon>
    </lineage>
</organism>
<dbReference type="AlphaFoldDB" id="A0A4R8KNN6"/>
<keyword evidence="2" id="KW-1185">Reference proteome</keyword>
<evidence type="ECO:0000313" key="1">
    <source>
        <dbReference type="EMBL" id="TDY31222.1"/>
    </source>
</evidence>
<dbReference type="Proteomes" id="UP000295509">
    <property type="component" value="Unassembled WGS sequence"/>
</dbReference>
<dbReference type="EMBL" id="SORE01000059">
    <property type="protein sequence ID" value="TDY31222.1"/>
    <property type="molecule type" value="Genomic_DNA"/>
</dbReference>